<protein>
    <submittedName>
        <fullName evidence="2">Phytase</fullName>
    </submittedName>
</protein>
<dbReference type="SUPFAM" id="SSF50956">
    <property type="entry name" value="Thermostable phytase (3-phytase)"/>
    <property type="match status" value="2"/>
</dbReference>
<accession>A0ABS7ZS16</accession>
<dbReference type="Gene3D" id="2.120.10.30">
    <property type="entry name" value="TolB, C-terminal domain"/>
    <property type="match status" value="2"/>
</dbReference>
<dbReference type="PROSITE" id="PS51662">
    <property type="entry name" value="BP_PHYTASE"/>
    <property type="match status" value="2"/>
</dbReference>
<proteinExistence type="predicted"/>
<evidence type="ECO:0000259" key="1">
    <source>
        <dbReference type="PROSITE" id="PS51662"/>
    </source>
</evidence>
<feature type="domain" description="BPP" evidence="1">
    <location>
        <begin position="1"/>
        <end position="297"/>
    </location>
</feature>
<dbReference type="Pfam" id="PF02333">
    <property type="entry name" value="Phytase"/>
    <property type="match status" value="2"/>
</dbReference>
<evidence type="ECO:0000313" key="3">
    <source>
        <dbReference type="Proteomes" id="UP000714380"/>
    </source>
</evidence>
<organism evidence="2 3">
    <name type="scientific">Thalassolituus marinus</name>
    <dbReference type="NCBI Taxonomy" id="671053"/>
    <lineage>
        <taxon>Bacteria</taxon>
        <taxon>Pseudomonadati</taxon>
        <taxon>Pseudomonadota</taxon>
        <taxon>Gammaproteobacteria</taxon>
        <taxon>Oceanospirillales</taxon>
        <taxon>Oceanospirillaceae</taxon>
        <taxon>Thalassolituus</taxon>
    </lineage>
</organism>
<dbReference type="InterPro" id="IPR003431">
    <property type="entry name" value="B-propeller_Phytase"/>
</dbReference>
<evidence type="ECO:0000313" key="2">
    <source>
        <dbReference type="EMBL" id="MCA6063315.1"/>
    </source>
</evidence>
<dbReference type="Proteomes" id="UP000714380">
    <property type="component" value="Unassembled WGS sequence"/>
</dbReference>
<feature type="domain" description="BPP" evidence="1">
    <location>
        <begin position="302"/>
        <end position="629"/>
    </location>
</feature>
<sequence>MQKLFISIALAGSTLITGCSSVTSYEGSNTVALQPLPFAGEQSLALNENQWLVPDAEQGIQLISHSDVTSTLATAAEFIDQRRDPQGDRYVSLDTKNNRLISYRIAQGKFIDVRYSQALPYPVEGMCLYQPSATELNLFAMDEQQMAHQLLLTDGQQNTLLHSEIRQFPLPPNSEYCIVDDVTEQLFVSEENIGVWSYNARAESEVARSVVDLIAPHGNLHKNAGPLALANGHLLIAEAGTHRLHSYNLHGSDTASHKQWDLPAQIASDSLTASAIADNVWVSLLDDDSGILFSAELPLPQAPVTHQPIAQVPATGETTPVADRGDAADDPAIWVNTHAPEESRILGTNKKRGLYVYDLLGEEKQELLVGRVNNVDVRQGFTFKGKKADIAAASQRDRHAISLFHIHPDNGIVTAVNEIETSLNDVYGLCMYRSPSSQVYVFINDKDGRFEQYQIIDSANGWSGRKVREFAVQSQPEGCAADDQMKRLFIGEEDVAVWTLGAEASDATELVQVAAVSDILVDDIEGMDVYRRDGKAFLLVSSQGNDSYVLFNAEAPYQYIDRFRVGLNASSAIDGASETDGLTVSSQALGDNYPEGMLVVQDGRNLLPDTTQNFKLVDWRSIRAINDQL</sequence>
<dbReference type="PROSITE" id="PS51257">
    <property type="entry name" value="PROKAR_LIPOPROTEIN"/>
    <property type="match status" value="1"/>
</dbReference>
<dbReference type="EMBL" id="JAEDAH010000032">
    <property type="protein sequence ID" value="MCA6063315.1"/>
    <property type="molecule type" value="Genomic_DNA"/>
</dbReference>
<gene>
    <name evidence="2" type="ORF">I9W95_06810</name>
</gene>
<keyword evidence="3" id="KW-1185">Reference proteome</keyword>
<dbReference type="InterPro" id="IPR011042">
    <property type="entry name" value="6-blade_b-propeller_TolB-like"/>
</dbReference>
<dbReference type="RefSeq" id="WP_225673203.1">
    <property type="nucleotide sequence ID" value="NZ_JAEDAH010000032.1"/>
</dbReference>
<name>A0ABS7ZS16_9GAMM</name>
<comment type="caution">
    <text evidence="2">The sequence shown here is derived from an EMBL/GenBank/DDBJ whole genome shotgun (WGS) entry which is preliminary data.</text>
</comment>
<reference evidence="2 3" key="1">
    <citation type="submission" date="2020-12" db="EMBL/GenBank/DDBJ databases">
        <title>Novel Thalassolituus-related marine hydrocarbonoclastic bacteria mediated algae-derived hydrocarbons mineralization in twilight zone of the northern South China Sea.</title>
        <authorList>
            <person name="Dong C."/>
        </authorList>
    </citation>
    <scope>NUCLEOTIDE SEQUENCE [LARGE SCALE GENOMIC DNA]</scope>
    <source>
        <strain evidence="2 3">IMCC1826</strain>
    </source>
</reference>